<feature type="domain" description="Reverse transcriptase" evidence="1">
    <location>
        <begin position="318"/>
        <end position="432"/>
    </location>
</feature>
<accession>A0A6J5WC14</accession>
<dbReference type="Gene3D" id="3.60.10.10">
    <property type="entry name" value="Endonuclease/exonuclease/phosphatase"/>
    <property type="match status" value="1"/>
</dbReference>
<evidence type="ECO:0000313" key="3">
    <source>
        <dbReference type="Proteomes" id="UP000507245"/>
    </source>
</evidence>
<keyword evidence="3" id="KW-1185">Reference proteome</keyword>
<dbReference type="EMBL" id="CAEKKB010000002">
    <property type="protein sequence ID" value="CAB4299250.1"/>
    <property type="molecule type" value="Genomic_DNA"/>
</dbReference>
<dbReference type="InterPro" id="IPR000477">
    <property type="entry name" value="RT_dom"/>
</dbReference>
<dbReference type="AlphaFoldDB" id="A0A6J5WC14"/>
<proteinExistence type="predicted"/>
<dbReference type="PANTHER" id="PTHR33710">
    <property type="entry name" value="BNAC02G09200D PROTEIN"/>
    <property type="match status" value="1"/>
</dbReference>
<evidence type="ECO:0000259" key="1">
    <source>
        <dbReference type="Pfam" id="PF00078"/>
    </source>
</evidence>
<evidence type="ECO:0000313" key="2">
    <source>
        <dbReference type="EMBL" id="CAB4299250.1"/>
    </source>
</evidence>
<dbReference type="OrthoDB" id="1194564at2759"/>
<dbReference type="PANTHER" id="PTHR33710:SF71">
    <property type="entry name" value="ENDONUCLEASE_EXONUCLEASE_PHOSPHATASE DOMAIN-CONTAINING PROTEIN"/>
    <property type="match status" value="1"/>
</dbReference>
<sequence length="462" mass="53460">MGDFNEIISNVEKVGGNPRPQWQMDDFKEAISDCCFKEIPFLGSPFTWSRGSSGSLVKEHLDRGLASHSVFQHFEHLLVHHYVTDASDHAPLVLHAEILAPTTTFGKRRFHFEAMWANEEGCRNTLLEAWGEASSQSLPLTNKFLLCAQRLNSWGQQQFGSLPKQIQQCYLELQNLDLDAPNFDPTKKHKLSVKLDDLFEKEDTFWKQRSQVQWLREGDRNTHYFHEKLAKEEGNLFGVFDDNNCWFDEEPGIQRAFIDYFQKLFTYDGVVDVANIMHAVETKVTPEMNAQLTHPFDLSEISHSLSQIGPLKAPDIKNVKEFRPISLCNVIYKIVAKTLANRLKIILPEVISSVQSAFVPSKYIIDNVTLAFELMHIVKKQRRIKEPKVAVKLDVSQAYDRVEWNFLHKIMEKLGFATRWVDLIMESLLQKRKNTTGIHRRVFCFQMVVESTDIFSITKPRW</sequence>
<dbReference type="Proteomes" id="UP000507245">
    <property type="component" value="Unassembled WGS sequence"/>
</dbReference>
<gene>
    <name evidence="2" type="ORF">ORAREDHAP_LOCUS13066</name>
</gene>
<protein>
    <recommendedName>
        <fullName evidence="1">Reverse transcriptase domain-containing protein</fullName>
    </recommendedName>
</protein>
<name>A0A6J5WC14_PRUAR</name>
<reference evidence="3" key="1">
    <citation type="journal article" date="2020" name="Genome Biol.">
        <title>Gamete binning: chromosome-level and haplotype-resolved genome assembly enabled by high-throughput single-cell sequencing of gamete genomes.</title>
        <authorList>
            <person name="Campoy J.A."/>
            <person name="Sun H."/>
            <person name="Goel M."/>
            <person name="Jiao W.-B."/>
            <person name="Folz-Donahue K."/>
            <person name="Wang N."/>
            <person name="Rubio M."/>
            <person name="Liu C."/>
            <person name="Kukat C."/>
            <person name="Ruiz D."/>
            <person name="Huettel B."/>
            <person name="Schneeberger K."/>
        </authorList>
    </citation>
    <scope>NUCLEOTIDE SEQUENCE [LARGE SCALE GENOMIC DNA]</scope>
    <source>
        <strain evidence="3">cv. Rojo Pasion</strain>
    </source>
</reference>
<dbReference type="Pfam" id="PF00078">
    <property type="entry name" value="RVT_1"/>
    <property type="match status" value="1"/>
</dbReference>
<dbReference type="SUPFAM" id="SSF56219">
    <property type="entry name" value="DNase I-like"/>
    <property type="match status" value="1"/>
</dbReference>
<organism evidence="2 3">
    <name type="scientific">Prunus armeniaca</name>
    <name type="common">Apricot</name>
    <name type="synonym">Armeniaca vulgaris</name>
    <dbReference type="NCBI Taxonomy" id="36596"/>
    <lineage>
        <taxon>Eukaryota</taxon>
        <taxon>Viridiplantae</taxon>
        <taxon>Streptophyta</taxon>
        <taxon>Embryophyta</taxon>
        <taxon>Tracheophyta</taxon>
        <taxon>Spermatophyta</taxon>
        <taxon>Magnoliopsida</taxon>
        <taxon>eudicotyledons</taxon>
        <taxon>Gunneridae</taxon>
        <taxon>Pentapetalae</taxon>
        <taxon>rosids</taxon>
        <taxon>fabids</taxon>
        <taxon>Rosales</taxon>
        <taxon>Rosaceae</taxon>
        <taxon>Amygdaloideae</taxon>
        <taxon>Amygdaleae</taxon>
        <taxon>Prunus</taxon>
    </lineage>
</organism>
<dbReference type="InterPro" id="IPR036691">
    <property type="entry name" value="Endo/exonu/phosph_ase_sf"/>
</dbReference>